<proteinExistence type="predicted"/>
<sequence length="189" mass="21569">MWRNSLFAFEFAQPPFAWRRLTAIGLLLLMLACFSLACVWQVQATREHAVNTLQQQVAQLMQQQSATQGRHPILAKHTEAKQQKASLTEAQKQEARKMASLLTIRWFDLLQVLEARQTRQVSLLQLVPDAGRGYFVLTGEAENYQTLLQYVGSLQQAAALREVHLQKHQVNEAHPQRPVVFEVQGGWQP</sequence>
<evidence type="ECO:0000313" key="1">
    <source>
        <dbReference type="EMBL" id="MDP8568190.1"/>
    </source>
</evidence>
<keyword evidence="2" id="KW-1185">Reference proteome</keyword>
<dbReference type="Proteomes" id="UP001225906">
    <property type="component" value="Unassembled WGS sequence"/>
</dbReference>
<protein>
    <recommendedName>
        <fullName evidence="3">Fimbrial assembly protein</fullName>
    </recommendedName>
</protein>
<name>A0ABT9JUK3_9PROT</name>
<organism evidence="1 2">
    <name type="scientific">Methylophilus aquaticus</name>
    <dbReference type="NCBI Taxonomy" id="1971610"/>
    <lineage>
        <taxon>Bacteria</taxon>
        <taxon>Pseudomonadati</taxon>
        <taxon>Pseudomonadota</taxon>
        <taxon>Betaproteobacteria</taxon>
        <taxon>Nitrosomonadales</taxon>
        <taxon>Methylophilaceae</taxon>
        <taxon>Methylophilus</taxon>
    </lineage>
</organism>
<reference evidence="2" key="1">
    <citation type="journal article" date="2019" name="Int. J. Syst. Evol. Microbiol.">
        <title>The Global Catalogue of Microorganisms (GCM) 10K type strain sequencing project: providing services to taxonomists for standard genome sequencing and annotation.</title>
        <authorList>
            <consortium name="The Broad Institute Genomics Platform"/>
            <consortium name="The Broad Institute Genome Sequencing Center for Infectious Disease"/>
            <person name="Wu L."/>
            <person name="Ma J."/>
        </authorList>
    </citation>
    <scope>NUCLEOTIDE SEQUENCE [LARGE SCALE GENOMIC DNA]</scope>
    <source>
        <strain evidence="2">VKM B-3159</strain>
    </source>
</reference>
<accession>A0ABT9JUK3</accession>
<dbReference type="EMBL" id="JAVCAP010000021">
    <property type="protein sequence ID" value="MDP8568190.1"/>
    <property type="molecule type" value="Genomic_DNA"/>
</dbReference>
<comment type="caution">
    <text evidence="1">The sequence shown here is derived from an EMBL/GenBank/DDBJ whole genome shotgun (WGS) entry which is preliminary data.</text>
</comment>
<gene>
    <name evidence="1" type="ORF">Q9291_10060</name>
</gene>
<dbReference type="RefSeq" id="WP_306389916.1">
    <property type="nucleotide sequence ID" value="NZ_JAVCAP010000021.1"/>
</dbReference>
<dbReference type="PROSITE" id="PS51257">
    <property type="entry name" value="PROKAR_LIPOPROTEIN"/>
    <property type="match status" value="1"/>
</dbReference>
<evidence type="ECO:0008006" key="3">
    <source>
        <dbReference type="Google" id="ProtNLM"/>
    </source>
</evidence>
<evidence type="ECO:0000313" key="2">
    <source>
        <dbReference type="Proteomes" id="UP001225906"/>
    </source>
</evidence>